<gene>
    <name evidence="1" type="ORF">Vadar_009096</name>
</gene>
<comment type="caution">
    <text evidence="1">The sequence shown here is derived from an EMBL/GenBank/DDBJ whole genome shotgun (WGS) entry which is preliminary data.</text>
</comment>
<evidence type="ECO:0000313" key="2">
    <source>
        <dbReference type="Proteomes" id="UP000828048"/>
    </source>
</evidence>
<accession>A0ACB7WYZ9</accession>
<organism evidence="1 2">
    <name type="scientific">Vaccinium darrowii</name>
    <dbReference type="NCBI Taxonomy" id="229202"/>
    <lineage>
        <taxon>Eukaryota</taxon>
        <taxon>Viridiplantae</taxon>
        <taxon>Streptophyta</taxon>
        <taxon>Embryophyta</taxon>
        <taxon>Tracheophyta</taxon>
        <taxon>Spermatophyta</taxon>
        <taxon>Magnoliopsida</taxon>
        <taxon>eudicotyledons</taxon>
        <taxon>Gunneridae</taxon>
        <taxon>Pentapetalae</taxon>
        <taxon>asterids</taxon>
        <taxon>Ericales</taxon>
        <taxon>Ericaceae</taxon>
        <taxon>Vaccinioideae</taxon>
        <taxon>Vaccinieae</taxon>
        <taxon>Vaccinium</taxon>
    </lineage>
</organism>
<sequence>MEVNEKCDVYGFGVLTLEVIMGEHPGDLISSLLLSSSPSLSSTGLGILLKDVLDQRLPTPSNHVAGQVVVAAKVAFACLNARPLSRPTMEQVARKLSKPRPSLPIQFDLITLGELLYTNSFTS</sequence>
<name>A0ACB7WYZ9_9ERIC</name>
<reference evidence="1 2" key="1">
    <citation type="journal article" date="2021" name="Hortic Res">
        <title>High-quality reference genome and annotation aids understanding of berry development for evergreen blueberry (Vaccinium darrowii).</title>
        <authorList>
            <person name="Yu J."/>
            <person name="Hulse-Kemp A.M."/>
            <person name="Babiker E."/>
            <person name="Staton M."/>
        </authorList>
    </citation>
    <scope>NUCLEOTIDE SEQUENCE [LARGE SCALE GENOMIC DNA]</scope>
    <source>
        <strain evidence="2">cv. NJ 8807/NJ 8810</strain>
        <tissue evidence="1">Young leaf</tissue>
    </source>
</reference>
<keyword evidence="2" id="KW-1185">Reference proteome</keyword>
<evidence type="ECO:0000313" key="1">
    <source>
        <dbReference type="EMBL" id="KAH7833727.1"/>
    </source>
</evidence>
<dbReference type="EMBL" id="CM037152">
    <property type="protein sequence ID" value="KAH7833727.1"/>
    <property type="molecule type" value="Genomic_DNA"/>
</dbReference>
<proteinExistence type="predicted"/>
<protein>
    <submittedName>
        <fullName evidence="1">Uncharacterized protein</fullName>
    </submittedName>
</protein>
<dbReference type="Proteomes" id="UP000828048">
    <property type="component" value="Chromosome 2"/>
</dbReference>